<reference evidence="12 13" key="1">
    <citation type="submission" date="2018-02" db="EMBL/GenBank/DDBJ databases">
        <title>Comparative genomes isolates from brazilian mangrove.</title>
        <authorList>
            <person name="Araujo J.E."/>
            <person name="Taketani R.G."/>
            <person name="Silva M.C.P."/>
            <person name="Loureco M.V."/>
            <person name="Andreote F.D."/>
        </authorList>
    </citation>
    <scope>NUCLEOTIDE SEQUENCE [LARGE SCALE GENOMIC DNA]</scope>
    <source>
        <strain evidence="10 13">NAP PRIS-MGV</strain>
        <strain evidence="11 12">Nap-Phe MGV</strain>
    </source>
</reference>
<dbReference type="InterPro" id="IPR025713">
    <property type="entry name" value="MotB-like_N_dom"/>
</dbReference>
<accession>A0A2S8F2D0</accession>
<evidence type="ECO:0000256" key="5">
    <source>
        <dbReference type="ARBA" id="ARBA00022989"/>
    </source>
</evidence>
<keyword evidence="5 8" id="KW-1133">Transmembrane helix</keyword>
<feature type="transmembrane region" description="Helical" evidence="8">
    <location>
        <begin position="13"/>
        <end position="32"/>
    </location>
</feature>
<dbReference type="SUPFAM" id="SSF103088">
    <property type="entry name" value="OmpA-like"/>
    <property type="match status" value="1"/>
</dbReference>
<evidence type="ECO:0000313" key="10">
    <source>
        <dbReference type="EMBL" id="PQO26257.1"/>
    </source>
</evidence>
<evidence type="ECO:0000256" key="3">
    <source>
        <dbReference type="ARBA" id="ARBA00022475"/>
    </source>
</evidence>
<keyword evidence="3" id="KW-1003">Cell membrane</keyword>
<comment type="caution">
    <text evidence="10">The sequence shown here is derived from an EMBL/GenBank/DDBJ whole genome shotgun (WGS) entry which is preliminary data.</text>
</comment>
<dbReference type="Proteomes" id="UP000237819">
    <property type="component" value="Unassembled WGS sequence"/>
</dbReference>
<dbReference type="Pfam" id="PF13677">
    <property type="entry name" value="MotB_plug"/>
    <property type="match status" value="1"/>
</dbReference>
<dbReference type="PANTHER" id="PTHR30329:SF21">
    <property type="entry name" value="LIPOPROTEIN YIAD-RELATED"/>
    <property type="match status" value="1"/>
</dbReference>
<dbReference type="EMBL" id="PUHZ01000005">
    <property type="protein sequence ID" value="PQO47136.1"/>
    <property type="molecule type" value="Genomic_DNA"/>
</dbReference>
<evidence type="ECO:0000256" key="1">
    <source>
        <dbReference type="ARBA" id="ARBA00004162"/>
    </source>
</evidence>
<keyword evidence="10" id="KW-0969">Cilium</keyword>
<protein>
    <submittedName>
        <fullName evidence="10">Flagellar motor protein MotB</fullName>
    </submittedName>
</protein>
<comment type="subcellular location">
    <subcellularLocation>
        <location evidence="1">Cell membrane</location>
        <topology evidence="1">Single-pass membrane protein</topology>
    </subcellularLocation>
</comment>
<dbReference type="InterPro" id="IPR036737">
    <property type="entry name" value="OmpA-like_sf"/>
</dbReference>
<evidence type="ECO:0000313" key="13">
    <source>
        <dbReference type="Proteomes" id="UP000239388"/>
    </source>
</evidence>
<evidence type="ECO:0000313" key="11">
    <source>
        <dbReference type="EMBL" id="PQO47136.1"/>
    </source>
</evidence>
<proteinExistence type="inferred from homology"/>
<dbReference type="PROSITE" id="PS51123">
    <property type="entry name" value="OMPA_2"/>
    <property type="match status" value="1"/>
</dbReference>
<dbReference type="Proteomes" id="UP000239388">
    <property type="component" value="Unassembled WGS sequence"/>
</dbReference>
<feature type="domain" description="OmpA-like" evidence="9">
    <location>
        <begin position="110"/>
        <end position="231"/>
    </location>
</feature>
<gene>
    <name evidence="11" type="ORF">C5Y93_03600</name>
    <name evidence="10" type="ORF">C5Y98_30910</name>
</gene>
<evidence type="ECO:0000313" key="12">
    <source>
        <dbReference type="Proteomes" id="UP000237819"/>
    </source>
</evidence>
<evidence type="ECO:0000256" key="2">
    <source>
        <dbReference type="ARBA" id="ARBA00008914"/>
    </source>
</evidence>
<dbReference type="Pfam" id="PF00691">
    <property type="entry name" value="OmpA"/>
    <property type="match status" value="1"/>
</dbReference>
<dbReference type="CDD" id="cd07185">
    <property type="entry name" value="OmpA_C-like"/>
    <property type="match status" value="1"/>
</dbReference>
<evidence type="ECO:0000256" key="7">
    <source>
        <dbReference type="PROSITE-ProRule" id="PRU00473"/>
    </source>
</evidence>
<keyword evidence="10" id="KW-0966">Cell projection</keyword>
<evidence type="ECO:0000256" key="8">
    <source>
        <dbReference type="SAM" id="Phobius"/>
    </source>
</evidence>
<keyword evidence="10" id="KW-0282">Flagellum</keyword>
<dbReference type="Gene3D" id="3.30.1330.60">
    <property type="entry name" value="OmpA-like domain"/>
    <property type="match status" value="1"/>
</dbReference>
<evidence type="ECO:0000259" key="9">
    <source>
        <dbReference type="PROSITE" id="PS51123"/>
    </source>
</evidence>
<evidence type="ECO:0000256" key="6">
    <source>
        <dbReference type="ARBA" id="ARBA00023136"/>
    </source>
</evidence>
<dbReference type="InterPro" id="IPR050330">
    <property type="entry name" value="Bact_OuterMem_StrucFunc"/>
</dbReference>
<dbReference type="OrthoDB" id="9815217at2"/>
<keyword evidence="4 8" id="KW-0812">Transmembrane</keyword>
<keyword evidence="6 7" id="KW-0472">Membrane</keyword>
<evidence type="ECO:0000256" key="4">
    <source>
        <dbReference type="ARBA" id="ARBA00022692"/>
    </source>
</evidence>
<sequence length="257" mass="28181">MGGDDDAMGIPEWVVTFGDMMSLLLTFFIMLVSMSEIKKEEHFQALVESFRRQFGHDDSMNSVIAGTAQPRNSHLSNLATMGRAKRFSTQEGGEKVKAPVGDSPQVRIVRPGSSTAVGTVIYFPDESAKLTDEMKRDLQAQAQEFGGKPQKIEIRGHASPKPLTPGAPFVDHYDLGYERCRAVMDFLVSLGIDPRRIRISTAGKNEPIHIGTDPLKLKQNPRVEVFLLDEVVDDLVGSGAEQSQRITNGGPTGQTKP</sequence>
<name>A0A2S8F2D0_9BACT</name>
<dbReference type="GO" id="GO:0005886">
    <property type="term" value="C:plasma membrane"/>
    <property type="evidence" value="ECO:0007669"/>
    <property type="project" value="UniProtKB-SubCell"/>
</dbReference>
<dbReference type="AlphaFoldDB" id="A0A2S8F2D0"/>
<organism evidence="10 13">
    <name type="scientific">Blastopirellula marina</name>
    <dbReference type="NCBI Taxonomy" id="124"/>
    <lineage>
        <taxon>Bacteria</taxon>
        <taxon>Pseudomonadati</taxon>
        <taxon>Planctomycetota</taxon>
        <taxon>Planctomycetia</taxon>
        <taxon>Pirellulales</taxon>
        <taxon>Pirellulaceae</taxon>
        <taxon>Blastopirellula</taxon>
    </lineage>
</organism>
<comment type="similarity">
    <text evidence="2">Belongs to the MotB family.</text>
</comment>
<dbReference type="RefSeq" id="WP_105334024.1">
    <property type="nucleotide sequence ID" value="NZ_PUHZ01000005.1"/>
</dbReference>
<dbReference type="EMBL" id="PUIB01000032">
    <property type="protein sequence ID" value="PQO26257.1"/>
    <property type="molecule type" value="Genomic_DNA"/>
</dbReference>
<dbReference type="InterPro" id="IPR006665">
    <property type="entry name" value="OmpA-like"/>
</dbReference>
<dbReference type="PANTHER" id="PTHR30329">
    <property type="entry name" value="STATOR ELEMENT OF FLAGELLAR MOTOR COMPLEX"/>
    <property type="match status" value="1"/>
</dbReference>